<sequence>MKSVAITGGASGIGFASAKLLLARGFAPWLLDLNRRTLAEACAELGIPAERGIVCDVADEVSVGKAIGEVTQTGQLAGVVNSAGIAVDSPAVDTSVEEFRRILEVNLIGSFIVSRETARIWLERGDAGSIVNISSISGMRGNKGRSAYGASKGGINTMTMVMANELGPHGIRVNAVAPGPIDTPLARKVHTADVRAQWHRKVPLRRYGTTEEVAGTVAFLISDDGGYVNGQVIAVDGGFITAGISE</sequence>
<dbReference type="InterPro" id="IPR002347">
    <property type="entry name" value="SDR_fam"/>
</dbReference>
<evidence type="ECO:0000313" key="4">
    <source>
        <dbReference type="Proteomes" id="UP000509367"/>
    </source>
</evidence>
<keyword evidence="4" id="KW-1185">Reference proteome</keyword>
<name>A0A6N1VBZ8_9HYPH</name>
<organism evidence="3 4">
    <name type="scientific">Oricola thermophila</name>
    <dbReference type="NCBI Taxonomy" id="2742145"/>
    <lineage>
        <taxon>Bacteria</taxon>
        <taxon>Pseudomonadati</taxon>
        <taxon>Pseudomonadota</taxon>
        <taxon>Alphaproteobacteria</taxon>
        <taxon>Hyphomicrobiales</taxon>
        <taxon>Ahrensiaceae</taxon>
        <taxon>Oricola</taxon>
    </lineage>
</organism>
<comment type="similarity">
    <text evidence="1">Belongs to the short-chain dehydrogenases/reductases (SDR) family.</text>
</comment>
<gene>
    <name evidence="3" type="ORF">HTY61_00400</name>
</gene>
<dbReference type="PROSITE" id="PS00061">
    <property type="entry name" value="ADH_SHORT"/>
    <property type="match status" value="1"/>
</dbReference>
<accession>A0A6N1VBZ8</accession>
<dbReference type="Gene3D" id="3.40.50.720">
    <property type="entry name" value="NAD(P)-binding Rossmann-like Domain"/>
    <property type="match status" value="1"/>
</dbReference>
<dbReference type="SUPFAM" id="SSF51735">
    <property type="entry name" value="NAD(P)-binding Rossmann-fold domains"/>
    <property type="match status" value="1"/>
</dbReference>
<dbReference type="Pfam" id="PF13561">
    <property type="entry name" value="adh_short_C2"/>
    <property type="match status" value="1"/>
</dbReference>
<dbReference type="GO" id="GO:0030497">
    <property type="term" value="P:fatty acid elongation"/>
    <property type="evidence" value="ECO:0007669"/>
    <property type="project" value="TreeGrafter"/>
</dbReference>
<feature type="domain" description="Ketoreductase" evidence="2">
    <location>
        <begin position="2"/>
        <end position="179"/>
    </location>
</feature>
<dbReference type="PRINTS" id="PR00081">
    <property type="entry name" value="GDHRDH"/>
</dbReference>
<protein>
    <submittedName>
        <fullName evidence="3">SDR family oxidoreductase</fullName>
    </submittedName>
</protein>
<dbReference type="RefSeq" id="WP_175274931.1">
    <property type="nucleotide sequence ID" value="NZ_CP054836.1"/>
</dbReference>
<evidence type="ECO:0000259" key="2">
    <source>
        <dbReference type="SMART" id="SM00822"/>
    </source>
</evidence>
<evidence type="ECO:0000313" key="3">
    <source>
        <dbReference type="EMBL" id="QKV17035.1"/>
    </source>
</evidence>
<proteinExistence type="inferred from homology"/>
<dbReference type="FunFam" id="3.40.50.720:FF:000084">
    <property type="entry name" value="Short-chain dehydrogenase reductase"/>
    <property type="match status" value="1"/>
</dbReference>
<dbReference type="InterPro" id="IPR036291">
    <property type="entry name" value="NAD(P)-bd_dom_sf"/>
</dbReference>
<dbReference type="EMBL" id="CP054836">
    <property type="protein sequence ID" value="QKV17035.1"/>
    <property type="molecule type" value="Genomic_DNA"/>
</dbReference>
<dbReference type="Proteomes" id="UP000509367">
    <property type="component" value="Chromosome"/>
</dbReference>
<dbReference type="KEGG" id="orm:HTY61_00400"/>
<dbReference type="GO" id="GO:0016616">
    <property type="term" value="F:oxidoreductase activity, acting on the CH-OH group of donors, NAD or NADP as acceptor"/>
    <property type="evidence" value="ECO:0007669"/>
    <property type="project" value="UniProtKB-ARBA"/>
</dbReference>
<dbReference type="SMART" id="SM00822">
    <property type="entry name" value="PKS_KR"/>
    <property type="match status" value="1"/>
</dbReference>
<dbReference type="InterPro" id="IPR057326">
    <property type="entry name" value="KR_dom"/>
</dbReference>
<dbReference type="CDD" id="cd05233">
    <property type="entry name" value="SDR_c"/>
    <property type="match status" value="1"/>
</dbReference>
<evidence type="ECO:0000256" key="1">
    <source>
        <dbReference type="ARBA" id="ARBA00006484"/>
    </source>
</evidence>
<dbReference type="AlphaFoldDB" id="A0A6N1VBZ8"/>
<dbReference type="PANTHER" id="PTHR42760:SF123">
    <property type="entry name" value="OXIDOREDUCTASE"/>
    <property type="match status" value="1"/>
</dbReference>
<reference evidence="3 4" key="1">
    <citation type="submission" date="2020-06" db="EMBL/GenBank/DDBJ databases">
        <title>Oricola thermophila sp. nov. isolated from a tidal sediments.</title>
        <authorList>
            <person name="Kwon K.K."/>
            <person name="Yang S.-H."/>
            <person name="Park M.-J."/>
        </authorList>
    </citation>
    <scope>NUCLEOTIDE SEQUENCE [LARGE SCALE GENOMIC DNA]</scope>
    <source>
        <strain evidence="3 4">MEBiC13590</strain>
    </source>
</reference>
<dbReference type="PRINTS" id="PR00080">
    <property type="entry name" value="SDRFAMILY"/>
</dbReference>
<dbReference type="PANTHER" id="PTHR42760">
    <property type="entry name" value="SHORT-CHAIN DEHYDROGENASES/REDUCTASES FAMILY MEMBER"/>
    <property type="match status" value="1"/>
</dbReference>
<dbReference type="InterPro" id="IPR020904">
    <property type="entry name" value="Sc_DH/Rdtase_CS"/>
</dbReference>